<dbReference type="OrthoDB" id="9812349at2"/>
<keyword evidence="1" id="KW-1133">Transmembrane helix</keyword>
<proteinExistence type="predicted"/>
<protein>
    <submittedName>
        <fullName evidence="2">DUF805 domain-containing protein</fullName>
    </submittedName>
</protein>
<dbReference type="Proteomes" id="UP000294802">
    <property type="component" value="Unassembled WGS sequence"/>
</dbReference>
<accession>A0A4R6BSP3</accession>
<name>A0A4R6BSP3_9STAP</name>
<gene>
    <name evidence="2" type="ORF">ERX29_09595</name>
</gene>
<feature type="transmembrane region" description="Helical" evidence="1">
    <location>
        <begin position="31"/>
        <end position="52"/>
    </location>
</feature>
<keyword evidence="1" id="KW-0472">Membrane</keyword>
<dbReference type="RefSeq" id="WP_133444459.1">
    <property type="nucleotide sequence ID" value="NZ_SCWB01000017.1"/>
</dbReference>
<dbReference type="EMBL" id="SCWB01000017">
    <property type="protein sequence ID" value="TDM07132.1"/>
    <property type="molecule type" value="Genomic_DNA"/>
</dbReference>
<keyword evidence="1" id="KW-0812">Transmembrane</keyword>
<dbReference type="GO" id="GO:0005886">
    <property type="term" value="C:plasma membrane"/>
    <property type="evidence" value="ECO:0007669"/>
    <property type="project" value="TreeGrafter"/>
</dbReference>
<evidence type="ECO:0000256" key="1">
    <source>
        <dbReference type="SAM" id="Phobius"/>
    </source>
</evidence>
<feature type="transmembrane region" description="Helical" evidence="1">
    <location>
        <begin position="58"/>
        <end position="79"/>
    </location>
</feature>
<dbReference type="AlphaFoldDB" id="A0A4R6BSP3"/>
<dbReference type="PANTHER" id="PTHR34980">
    <property type="entry name" value="INNER MEMBRANE PROTEIN-RELATED-RELATED"/>
    <property type="match status" value="1"/>
</dbReference>
<feature type="transmembrane region" description="Helical" evidence="1">
    <location>
        <begin position="120"/>
        <end position="141"/>
    </location>
</feature>
<keyword evidence="3" id="KW-1185">Reference proteome</keyword>
<dbReference type="Pfam" id="PF05656">
    <property type="entry name" value="DUF805"/>
    <property type="match status" value="1"/>
</dbReference>
<organism evidence="2 3">
    <name type="scientific">Macrococcus lamae</name>
    <dbReference type="NCBI Taxonomy" id="198484"/>
    <lineage>
        <taxon>Bacteria</taxon>
        <taxon>Bacillati</taxon>
        <taxon>Bacillota</taxon>
        <taxon>Bacilli</taxon>
        <taxon>Bacillales</taxon>
        <taxon>Staphylococcaceae</taxon>
        <taxon>Macrococcus</taxon>
    </lineage>
</organism>
<comment type="caution">
    <text evidence="2">The sequence shown here is derived from an EMBL/GenBank/DDBJ whole genome shotgun (WGS) entry which is preliminary data.</text>
</comment>
<evidence type="ECO:0000313" key="2">
    <source>
        <dbReference type="EMBL" id="TDM07132.1"/>
    </source>
</evidence>
<dbReference type="InterPro" id="IPR008523">
    <property type="entry name" value="DUF805"/>
</dbReference>
<evidence type="ECO:0000313" key="3">
    <source>
        <dbReference type="Proteomes" id="UP000294802"/>
    </source>
</evidence>
<feature type="transmembrane region" description="Helical" evidence="1">
    <location>
        <begin position="91"/>
        <end position="108"/>
    </location>
</feature>
<dbReference type="PANTHER" id="PTHR34980:SF2">
    <property type="entry name" value="INNER MEMBRANE PROTEIN YHAH-RELATED"/>
    <property type="match status" value="1"/>
</dbReference>
<sequence>MNRTKMGPIEAYKQYWKNAFKLKGRSRRAEYWWPMLINFIITVGIAWLMGVLGIEYKIIMTISTILSLIIFIPDLTVTYRRFQDNGLSGRWAYPLFALSLFNTLLQDPQKYALHSSNDTISTIITVVGVLLVIIIVMYVLFSLYTMIKEGEHGPNEYGEDPKEI</sequence>
<reference evidence="2 3" key="1">
    <citation type="submission" date="2019-01" db="EMBL/GenBank/DDBJ databases">
        <title>Draft genome sequences of the type strains of six Macrococcus species.</title>
        <authorList>
            <person name="Mazhar S."/>
            <person name="Altermann E."/>
            <person name="Hill C."/>
            <person name="Mcauliffe O."/>
        </authorList>
    </citation>
    <scope>NUCLEOTIDE SEQUENCE [LARGE SCALE GENOMIC DNA]</scope>
    <source>
        <strain evidence="2 3">CCM4815</strain>
    </source>
</reference>